<keyword evidence="3" id="KW-1185">Reference proteome</keyword>
<evidence type="ECO:0000256" key="1">
    <source>
        <dbReference type="SAM" id="SignalP"/>
    </source>
</evidence>
<dbReference type="AlphaFoldDB" id="A0A285ZQL7"/>
<proteinExistence type="predicted"/>
<dbReference type="OrthoDB" id="995555at2"/>
<sequence length="298" mass="33532">MKRQILVALLLLLSVSSYSQSANDQLLLRLQAISSNGTDFYNIDGIEISNFAVSTTFSKKTIAKKFKLYHIKEAELLHSDSTIQQPNYYVEKNVEIAPNIIQHATYYFVETSNGVNGIAFSAINKRDKALEKELLPLILNNQIPRSQYEKLTVDSIDFAGRKMKLGRSCRWMGVANMQCPSDGQMNWSIHATLEDAKLTTENQFQVIQSKKQGKVIAEEQVDVLFEGTEVKAKRVVYDFKGVTSLLVGMSGGKTLTIYFVAAPVRQNFVSCVMSFWNNDEINPSGLPILLEQVMELKK</sequence>
<dbReference type="Proteomes" id="UP000219281">
    <property type="component" value="Unassembled WGS sequence"/>
</dbReference>
<dbReference type="RefSeq" id="WP_097128108.1">
    <property type="nucleotide sequence ID" value="NZ_OCMT01000001.1"/>
</dbReference>
<feature type="chain" id="PRO_5013058113" evidence="1">
    <location>
        <begin position="22"/>
        <end position="298"/>
    </location>
</feature>
<reference evidence="3" key="1">
    <citation type="submission" date="2017-09" db="EMBL/GenBank/DDBJ databases">
        <authorList>
            <person name="Varghese N."/>
            <person name="Submissions S."/>
        </authorList>
    </citation>
    <scope>NUCLEOTIDE SEQUENCE [LARGE SCALE GENOMIC DNA]</scope>
    <source>
        <strain evidence="3">CGMCC 1.12803</strain>
    </source>
</reference>
<protein>
    <submittedName>
        <fullName evidence="2">Uncharacterized protein</fullName>
    </submittedName>
</protein>
<organism evidence="2 3">
    <name type="scientific">Pedobacter xixiisoli</name>
    <dbReference type="NCBI Taxonomy" id="1476464"/>
    <lineage>
        <taxon>Bacteria</taxon>
        <taxon>Pseudomonadati</taxon>
        <taxon>Bacteroidota</taxon>
        <taxon>Sphingobacteriia</taxon>
        <taxon>Sphingobacteriales</taxon>
        <taxon>Sphingobacteriaceae</taxon>
        <taxon>Pedobacter</taxon>
    </lineage>
</organism>
<evidence type="ECO:0000313" key="3">
    <source>
        <dbReference type="Proteomes" id="UP000219281"/>
    </source>
</evidence>
<dbReference type="EMBL" id="OCMT01000001">
    <property type="protein sequence ID" value="SOD11951.1"/>
    <property type="molecule type" value="Genomic_DNA"/>
</dbReference>
<feature type="signal peptide" evidence="1">
    <location>
        <begin position="1"/>
        <end position="21"/>
    </location>
</feature>
<accession>A0A285ZQL7</accession>
<gene>
    <name evidence="2" type="ORF">SAMN06297358_0416</name>
</gene>
<evidence type="ECO:0000313" key="2">
    <source>
        <dbReference type="EMBL" id="SOD11951.1"/>
    </source>
</evidence>
<keyword evidence="1" id="KW-0732">Signal</keyword>
<name>A0A285ZQL7_9SPHI</name>